<dbReference type="InterPro" id="IPR011089">
    <property type="entry name" value="GmrSD_C"/>
</dbReference>
<dbReference type="OrthoDB" id="5196645at2"/>
<evidence type="ECO:0000259" key="1">
    <source>
        <dbReference type="Pfam" id="PF07510"/>
    </source>
</evidence>
<keyword evidence="3" id="KW-1185">Reference proteome</keyword>
<dbReference type="Proteomes" id="UP000256661">
    <property type="component" value="Unassembled WGS sequence"/>
</dbReference>
<feature type="domain" description="GmrSD restriction endonucleases C-terminal" evidence="1">
    <location>
        <begin position="111"/>
        <end position="217"/>
    </location>
</feature>
<dbReference type="PANTHER" id="PTHR24094:SF15">
    <property type="entry name" value="AMP-DEPENDENT SYNTHETASE_LIGASE DOMAIN-CONTAINING PROTEIN-RELATED"/>
    <property type="match status" value="1"/>
</dbReference>
<dbReference type="EMBL" id="QTTT01000001">
    <property type="protein sequence ID" value="REF00580.1"/>
    <property type="molecule type" value="Genomic_DNA"/>
</dbReference>
<name>A0A3D9SX93_9ACTN</name>
<dbReference type="PANTHER" id="PTHR24094">
    <property type="entry name" value="SECRETED PROTEIN"/>
    <property type="match status" value="1"/>
</dbReference>
<organism evidence="2 3">
    <name type="scientific">Thermomonospora umbrina</name>
    <dbReference type="NCBI Taxonomy" id="111806"/>
    <lineage>
        <taxon>Bacteria</taxon>
        <taxon>Bacillati</taxon>
        <taxon>Actinomycetota</taxon>
        <taxon>Actinomycetes</taxon>
        <taxon>Streptosporangiales</taxon>
        <taxon>Thermomonosporaceae</taxon>
        <taxon>Thermomonospora</taxon>
    </lineage>
</organism>
<protein>
    <submittedName>
        <fullName evidence="2">Uncharacterized protein DUF1524</fullName>
    </submittedName>
</protein>
<comment type="caution">
    <text evidence="2">The sequence shown here is derived from an EMBL/GenBank/DDBJ whole genome shotgun (WGS) entry which is preliminary data.</text>
</comment>
<proteinExistence type="predicted"/>
<dbReference type="AlphaFoldDB" id="A0A3D9SX93"/>
<gene>
    <name evidence="2" type="ORF">DFJ69_6131</name>
</gene>
<reference evidence="2 3" key="1">
    <citation type="submission" date="2018-08" db="EMBL/GenBank/DDBJ databases">
        <title>Sequencing the genomes of 1000 actinobacteria strains.</title>
        <authorList>
            <person name="Klenk H.-P."/>
        </authorList>
    </citation>
    <scope>NUCLEOTIDE SEQUENCE [LARGE SCALE GENOMIC DNA]</scope>
    <source>
        <strain evidence="2 3">DSM 43927</strain>
    </source>
</reference>
<sequence length="234" mass="26202">MVHRSVKGGRVSGVRARARVAVGVGTAWLAVVTAGPAVASPANAGPVEVVPLWEAVERLPVAAEDRTGYDRDAFEHWIDVDRDGCNTRREVLIDEAVQAPQVGRRCKLSGGLWYSYYDNVERTDRLDIDHMVPLAEAWDSGARGWTFERRREYANDLGDHRALVAVTDTYNRQKADKDPAQWRPPYEPARCRYYGEWTAIKLRWRLSADPAEKAALTAYTQNCPNDPITITPAP</sequence>
<evidence type="ECO:0000313" key="3">
    <source>
        <dbReference type="Proteomes" id="UP000256661"/>
    </source>
</evidence>
<evidence type="ECO:0000313" key="2">
    <source>
        <dbReference type="EMBL" id="REF00580.1"/>
    </source>
</evidence>
<accession>A0A3D9SX93</accession>
<dbReference type="Pfam" id="PF07510">
    <property type="entry name" value="GmrSD_C"/>
    <property type="match status" value="1"/>
</dbReference>